<sequence length="214" mass="24217">MIKAAVVSNGLHGIHKYFVSNKNVEYTILEVTKNFDPDLKPYDLLVVPNGSDHIAMGRLKAKVADFLKEGNTLFCFDGWFTNWIPGNQWIMSNEKKTIDIRYKVKTDRHNLMEGVDINLLIYNHNISGWWACGYIEAAPEADVIIEDTWQRPIIVLDEKTTNGTMILTASGPLGDSGAIPTDDENSYAALGKLYQNMIRLILQKKENEKNRVTV</sequence>
<dbReference type="SUPFAM" id="SSF52317">
    <property type="entry name" value="Class I glutamine amidotransferase-like"/>
    <property type="match status" value="1"/>
</dbReference>
<gene>
    <name evidence="1" type="ORF">KIV10_04525</name>
</gene>
<dbReference type="Proteomes" id="UP001297092">
    <property type="component" value="Unassembled WGS sequence"/>
</dbReference>
<accession>A0ABS5S2M0</accession>
<dbReference type="InterPro" id="IPR029062">
    <property type="entry name" value="Class_I_gatase-like"/>
</dbReference>
<evidence type="ECO:0000313" key="2">
    <source>
        <dbReference type="Proteomes" id="UP001297092"/>
    </source>
</evidence>
<evidence type="ECO:0000313" key="1">
    <source>
        <dbReference type="EMBL" id="MBT0607438.1"/>
    </source>
</evidence>
<name>A0ABS5S2M0_9FLAO</name>
<organism evidence="1 2">
    <name type="scientific">Aequorivita echinoideorum</name>
    <dbReference type="NCBI Taxonomy" id="1549647"/>
    <lineage>
        <taxon>Bacteria</taxon>
        <taxon>Pseudomonadati</taxon>
        <taxon>Bacteroidota</taxon>
        <taxon>Flavobacteriia</taxon>
        <taxon>Flavobacteriales</taxon>
        <taxon>Flavobacteriaceae</taxon>
        <taxon>Aequorivita</taxon>
    </lineage>
</organism>
<dbReference type="EMBL" id="JAHCTB010000002">
    <property type="protein sequence ID" value="MBT0607438.1"/>
    <property type="molecule type" value="Genomic_DNA"/>
</dbReference>
<keyword evidence="2" id="KW-1185">Reference proteome</keyword>
<dbReference type="RefSeq" id="WP_214112307.1">
    <property type="nucleotide sequence ID" value="NZ_JAHCTB010000002.1"/>
</dbReference>
<proteinExistence type="predicted"/>
<comment type="caution">
    <text evidence="1">The sequence shown here is derived from an EMBL/GenBank/DDBJ whole genome shotgun (WGS) entry which is preliminary data.</text>
</comment>
<reference evidence="1 2" key="1">
    <citation type="submission" date="2021-05" db="EMBL/GenBank/DDBJ databases">
        <title>Aequorivita echinoideorum JCM 30378 genome.</title>
        <authorList>
            <person name="Zhang H."/>
            <person name="Li C."/>
        </authorList>
    </citation>
    <scope>NUCLEOTIDE SEQUENCE [LARGE SCALE GENOMIC DNA]</scope>
    <source>
        <strain evidence="1 2">JCM30378</strain>
    </source>
</reference>
<protein>
    <submittedName>
        <fullName evidence="1">Uncharacterized protein</fullName>
    </submittedName>
</protein>